<keyword evidence="3" id="KW-0326">Glycosidase</keyword>
<dbReference type="PANTHER" id="PTHR45622:SF70">
    <property type="entry name" value="SECRETION-REGULATING GUANINE NUCLEOTIDE EXCHANGE FACTOR"/>
    <property type="match status" value="1"/>
</dbReference>
<keyword evidence="2" id="KW-0677">Repeat</keyword>
<dbReference type="EMBL" id="CADCVK010000162">
    <property type="protein sequence ID" value="CAA9473963.1"/>
    <property type="molecule type" value="Genomic_DNA"/>
</dbReference>
<dbReference type="Gene3D" id="2.130.10.30">
    <property type="entry name" value="Regulator of chromosome condensation 1/beta-lactamase-inhibitor protein II"/>
    <property type="match status" value="2"/>
</dbReference>
<proteinExistence type="predicted"/>
<dbReference type="InterPro" id="IPR013783">
    <property type="entry name" value="Ig-like_fold"/>
</dbReference>
<dbReference type="PROSITE" id="PS00626">
    <property type="entry name" value="RCC1_2"/>
    <property type="match status" value="4"/>
</dbReference>
<dbReference type="InterPro" id="IPR014755">
    <property type="entry name" value="Cu-Rt/internalin_Ig-like"/>
</dbReference>
<dbReference type="Gene3D" id="2.60.40.1220">
    <property type="match status" value="1"/>
</dbReference>
<dbReference type="PROSITE" id="PS50012">
    <property type="entry name" value="RCC1_3"/>
    <property type="match status" value="6"/>
</dbReference>
<dbReference type="GO" id="GO:0016798">
    <property type="term" value="F:hydrolase activity, acting on glycosyl bonds"/>
    <property type="evidence" value="ECO:0007669"/>
    <property type="project" value="UniProtKB-KW"/>
</dbReference>
<dbReference type="InterPro" id="IPR051709">
    <property type="entry name" value="Ub-ligase/GTPase-reg"/>
</dbReference>
<evidence type="ECO:0000256" key="1">
    <source>
        <dbReference type="ARBA" id="ARBA00022729"/>
    </source>
</evidence>
<evidence type="ECO:0000259" key="4">
    <source>
        <dbReference type="PROSITE" id="PS50853"/>
    </source>
</evidence>
<sequence length="634" mass="63310">MSGTERETEMMGYARPTIVARGWRAVLLGLLVLVASFAWLAGASRWTAAEARAVAPENAGAVVAWGANDQGQAAVPAGLGGVTDIAAGGFHSLALKTDGSVVAWGWNGDRQTAVPAGLGGVRAIAGGGYHSLALKEDGSVVGWGNNQAGQATAPAGLSGVRAIAAGNTYSLALKGDGTVVAWGNNTSGQAAVPAGLSGVRAIAAGYSHSLALKEDGTVVAWGNNNSGQTAVPAGLSNVVDIAAGNGYSLALKGDGTVVAWGNNTVGQTAVPAGLGGVRAIAGGGFHSLTLKEDGSVVGWGSNQSGQATAPVGIGGVMAIAADASGDHSLAIVDTTAPAAVDYFDADAGEGRVSLSWSNPSDPDFHSVRVLRSTSGPATSPQPNVSQTKVYEGTAESFTDTGLTNGTTYYYTIYARDDAGNFSPRARETATPTTADIIAPDAPVITSPANDSFDRDGSFVVKGTAEAGSVVRLYEGTARVGTGEADPTTGEWAVGLVDVSEASHAYRAKATDASGNVSGDSGAVTVTVDKTAPTVLATTPAGKNVTRTANVTATFSEAMDEASVESAGTVKLVKKGTTQAVAAVVTYDPATKKATLDPNKSLTGGATYAATVSTGAKDSAGNALTAKVWGFRVKG</sequence>
<dbReference type="CDD" id="cd00063">
    <property type="entry name" value="FN3"/>
    <property type="match status" value="1"/>
</dbReference>
<keyword evidence="3" id="KW-0378">Hydrolase</keyword>
<dbReference type="SMART" id="SM00060">
    <property type="entry name" value="FN3"/>
    <property type="match status" value="1"/>
</dbReference>
<evidence type="ECO:0000256" key="2">
    <source>
        <dbReference type="ARBA" id="ARBA00022737"/>
    </source>
</evidence>
<dbReference type="Pfam" id="PF13205">
    <property type="entry name" value="Big_5"/>
    <property type="match status" value="1"/>
</dbReference>
<dbReference type="Pfam" id="PF13540">
    <property type="entry name" value="RCC1_2"/>
    <property type="match status" value="6"/>
</dbReference>
<reference evidence="5" key="1">
    <citation type="submission" date="2020-02" db="EMBL/GenBank/DDBJ databases">
        <authorList>
            <person name="Meier V. D."/>
        </authorList>
    </citation>
    <scope>NUCLEOTIDE SEQUENCE</scope>
    <source>
        <strain evidence="5">AVDCRST_MAG12</strain>
    </source>
</reference>
<evidence type="ECO:0000256" key="3">
    <source>
        <dbReference type="ARBA" id="ARBA00023295"/>
    </source>
</evidence>
<organism evidence="5">
    <name type="scientific">uncultured Rubrobacteraceae bacterium</name>
    <dbReference type="NCBI Taxonomy" id="349277"/>
    <lineage>
        <taxon>Bacteria</taxon>
        <taxon>Bacillati</taxon>
        <taxon>Actinomycetota</taxon>
        <taxon>Rubrobacteria</taxon>
        <taxon>Rubrobacterales</taxon>
        <taxon>Rubrobacteraceae</taxon>
        <taxon>environmental samples</taxon>
    </lineage>
</organism>
<feature type="domain" description="Fibronectin type-III" evidence="4">
    <location>
        <begin position="336"/>
        <end position="436"/>
    </location>
</feature>
<dbReference type="InterPro" id="IPR009091">
    <property type="entry name" value="RCC1/BLIP-II"/>
</dbReference>
<evidence type="ECO:0000313" key="5">
    <source>
        <dbReference type="EMBL" id="CAA9473963.1"/>
    </source>
</evidence>
<dbReference type="GO" id="GO:0005737">
    <property type="term" value="C:cytoplasm"/>
    <property type="evidence" value="ECO:0007669"/>
    <property type="project" value="TreeGrafter"/>
</dbReference>
<keyword evidence="1" id="KW-0732">Signal</keyword>
<dbReference type="PROSITE" id="PS50853">
    <property type="entry name" value="FN3"/>
    <property type="match status" value="1"/>
</dbReference>
<dbReference type="AlphaFoldDB" id="A0A6J4RHY4"/>
<dbReference type="GO" id="GO:0005975">
    <property type="term" value="P:carbohydrate metabolic process"/>
    <property type="evidence" value="ECO:0007669"/>
    <property type="project" value="UniProtKB-ARBA"/>
</dbReference>
<name>A0A6J4RHY4_9ACTN</name>
<dbReference type="SUPFAM" id="SSF49265">
    <property type="entry name" value="Fibronectin type III"/>
    <property type="match status" value="1"/>
</dbReference>
<dbReference type="SUPFAM" id="SSF50985">
    <property type="entry name" value="RCC1/BLIP-II"/>
    <property type="match status" value="1"/>
</dbReference>
<dbReference type="PANTHER" id="PTHR45622">
    <property type="entry name" value="UBIQUITIN-PROTEIN LIGASE E3A-RELATED"/>
    <property type="match status" value="1"/>
</dbReference>
<dbReference type="InterPro" id="IPR000408">
    <property type="entry name" value="Reg_chr_condens"/>
</dbReference>
<dbReference type="Gene3D" id="2.60.40.10">
    <property type="entry name" value="Immunoglobulins"/>
    <property type="match status" value="2"/>
</dbReference>
<accession>A0A6J4RHY4</accession>
<dbReference type="InterPro" id="IPR032812">
    <property type="entry name" value="SbsA_Ig"/>
</dbReference>
<dbReference type="InterPro" id="IPR036116">
    <property type="entry name" value="FN3_sf"/>
</dbReference>
<protein>
    <submittedName>
        <fullName evidence="5">BNR repeat domain protein</fullName>
    </submittedName>
</protein>
<gene>
    <name evidence="5" type="ORF">AVDCRST_MAG12-1005</name>
</gene>
<dbReference type="InterPro" id="IPR003961">
    <property type="entry name" value="FN3_dom"/>
</dbReference>